<evidence type="ECO:0000256" key="4">
    <source>
        <dbReference type="ARBA" id="ARBA00022691"/>
    </source>
</evidence>
<dbReference type="InterPro" id="IPR023165">
    <property type="entry name" value="rRNA_Ade_diMease-like_C"/>
</dbReference>
<dbReference type="PANTHER" id="PTHR11727">
    <property type="entry name" value="DIMETHYLADENOSINE TRANSFERASE"/>
    <property type="match status" value="1"/>
</dbReference>
<feature type="binding site" evidence="6 7">
    <location>
        <position position="62"/>
    </location>
    <ligand>
        <name>S-adenosyl-L-methionine</name>
        <dbReference type="ChEBI" id="CHEBI:59789"/>
    </ligand>
</feature>
<sequence>MSMPFRPRKRWGQHFLVDANIARKIVDALQATPSDPVVEIGPGTGALTHWLLQRYTQLTAIELDTRAVAALKARWPSLDVRATDVLKVNWSALAAEKGHRLHVIGNLPYYITSPILFALFEARDALTEAVLMMQREVAERLVASPNHKTYGILSVVAQLWATPEWLFSVSPNVFRPKPHVESAVVRLSFTQPLPPVDVNLLRQIIRTAFNQRRKTLRNSLCRLLPPGLQLPEPWAKARAEALRPIDYVELACWLQQQTAPTAALQKAV</sequence>
<comment type="caution">
    <text evidence="9">The sequence shown here is derived from an EMBL/GenBank/DDBJ whole genome shotgun (WGS) entry which is preliminary data.</text>
</comment>
<dbReference type="EC" id="2.1.1.182" evidence="6"/>
<dbReference type="NCBIfam" id="TIGR00755">
    <property type="entry name" value="ksgA"/>
    <property type="match status" value="1"/>
</dbReference>
<keyword evidence="5 6" id="KW-0694">RNA-binding</keyword>
<feature type="binding site" evidence="6 7">
    <location>
        <position position="16"/>
    </location>
    <ligand>
        <name>S-adenosyl-L-methionine</name>
        <dbReference type="ChEBI" id="CHEBI:59789"/>
    </ligand>
</feature>
<evidence type="ECO:0000256" key="3">
    <source>
        <dbReference type="ARBA" id="ARBA00022679"/>
    </source>
</evidence>
<evidence type="ECO:0000313" key="9">
    <source>
        <dbReference type="EMBL" id="HER95526.1"/>
    </source>
</evidence>
<dbReference type="InterPro" id="IPR001737">
    <property type="entry name" value="KsgA/Erm"/>
</dbReference>
<proteinExistence type="inferred from homology"/>
<dbReference type="PROSITE" id="PS51689">
    <property type="entry name" value="SAM_RNA_A_N6_MT"/>
    <property type="match status" value="1"/>
</dbReference>
<feature type="binding site" evidence="6 7">
    <location>
        <position position="106"/>
    </location>
    <ligand>
        <name>S-adenosyl-L-methionine</name>
        <dbReference type="ChEBI" id="CHEBI:59789"/>
    </ligand>
</feature>
<dbReference type="EMBL" id="DSGB01000003">
    <property type="protein sequence ID" value="HER95526.1"/>
    <property type="molecule type" value="Genomic_DNA"/>
</dbReference>
<gene>
    <name evidence="6 9" type="primary">rsmA</name>
    <name evidence="6" type="synonym">ksgA</name>
    <name evidence="9" type="ORF">ENO59_03280</name>
</gene>
<comment type="catalytic activity">
    <reaction evidence="6">
        <text>adenosine(1518)/adenosine(1519) in 16S rRNA + 4 S-adenosyl-L-methionine = N(6)-dimethyladenosine(1518)/N(6)-dimethyladenosine(1519) in 16S rRNA + 4 S-adenosyl-L-homocysteine + 4 H(+)</text>
        <dbReference type="Rhea" id="RHEA:19609"/>
        <dbReference type="Rhea" id="RHEA-COMP:10232"/>
        <dbReference type="Rhea" id="RHEA-COMP:10233"/>
        <dbReference type="ChEBI" id="CHEBI:15378"/>
        <dbReference type="ChEBI" id="CHEBI:57856"/>
        <dbReference type="ChEBI" id="CHEBI:59789"/>
        <dbReference type="ChEBI" id="CHEBI:74411"/>
        <dbReference type="ChEBI" id="CHEBI:74493"/>
        <dbReference type="EC" id="2.1.1.182"/>
    </reaction>
</comment>
<dbReference type="Gene3D" id="1.10.8.100">
    <property type="entry name" value="Ribosomal RNA adenine dimethylase-like, domain 2"/>
    <property type="match status" value="1"/>
</dbReference>
<evidence type="ECO:0000259" key="8">
    <source>
        <dbReference type="SMART" id="SM00650"/>
    </source>
</evidence>
<evidence type="ECO:0000256" key="5">
    <source>
        <dbReference type="ARBA" id="ARBA00022884"/>
    </source>
</evidence>
<dbReference type="GO" id="GO:0052908">
    <property type="term" value="F:16S rRNA (adenine(1518)-N(6)/adenine(1519)-N(6))-dimethyltransferase activity"/>
    <property type="evidence" value="ECO:0007669"/>
    <property type="project" value="UniProtKB-EC"/>
</dbReference>
<feature type="domain" description="Ribosomal RNA adenine methylase transferase N-terminal" evidence="8">
    <location>
        <begin position="21"/>
        <end position="191"/>
    </location>
</feature>
<dbReference type="CDD" id="cd02440">
    <property type="entry name" value="AdoMet_MTases"/>
    <property type="match status" value="1"/>
</dbReference>
<feature type="binding site" evidence="6 7">
    <location>
        <position position="84"/>
    </location>
    <ligand>
        <name>S-adenosyl-L-methionine</name>
        <dbReference type="ChEBI" id="CHEBI:59789"/>
    </ligand>
</feature>
<reference evidence="9" key="1">
    <citation type="journal article" date="2020" name="mSystems">
        <title>Genome- and Community-Level Interaction Insights into Carbon Utilization and Element Cycling Functions of Hydrothermarchaeota in Hydrothermal Sediment.</title>
        <authorList>
            <person name="Zhou Z."/>
            <person name="Liu Y."/>
            <person name="Xu W."/>
            <person name="Pan J."/>
            <person name="Luo Z.H."/>
            <person name="Li M."/>
        </authorList>
    </citation>
    <scope>NUCLEOTIDE SEQUENCE [LARGE SCALE GENOMIC DNA]</scope>
    <source>
        <strain evidence="9">SpSt-143</strain>
    </source>
</reference>
<comment type="subcellular location">
    <subcellularLocation>
        <location evidence="6">Cytoplasm</location>
    </subcellularLocation>
</comment>
<accession>A0A7V2F5N2</accession>
<dbReference type="PROSITE" id="PS01131">
    <property type="entry name" value="RRNA_A_DIMETH"/>
    <property type="match status" value="1"/>
</dbReference>
<keyword evidence="3 6" id="KW-0808">Transferase</keyword>
<evidence type="ECO:0000256" key="6">
    <source>
        <dbReference type="HAMAP-Rule" id="MF_00607"/>
    </source>
</evidence>
<dbReference type="SMART" id="SM00650">
    <property type="entry name" value="rADc"/>
    <property type="match status" value="1"/>
</dbReference>
<dbReference type="Pfam" id="PF00398">
    <property type="entry name" value="RrnaAD"/>
    <property type="match status" value="1"/>
</dbReference>
<evidence type="ECO:0000256" key="1">
    <source>
        <dbReference type="ARBA" id="ARBA00022552"/>
    </source>
</evidence>
<dbReference type="InterPro" id="IPR029063">
    <property type="entry name" value="SAM-dependent_MTases_sf"/>
</dbReference>
<keyword evidence="2 6" id="KW-0489">Methyltransferase</keyword>
<comment type="function">
    <text evidence="6">Specifically dimethylates two adjacent adenosines (A1518 and A1519) in the loop of a conserved hairpin near the 3'-end of 16S rRNA in the 30S particle. May play a critical role in biogenesis of 30S subunits.</text>
</comment>
<evidence type="ECO:0000256" key="7">
    <source>
        <dbReference type="PROSITE-ProRule" id="PRU01026"/>
    </source>
</evidence>
<dbReference type="SUPFAM" id="SSF53335">
    <property type="entry name" value="S-adenosyl-L-methionine-dependent methyltransferases"/>
    <property type="match status" value="1"/>
</dbReference>
<comment type="similarity">
    <text evidence="6">Belongs to the class I-like SAM-binding methyltransferase superfamily. rRNA adenine N(6)-methyltransferase family. RsmA subfamily.</text>
</comment>
<feature type="binding site" evidence="6 7">
    <location>
        <position position="41"/>
    </location>
    <ligand>
        <name>S-adenosyl-L-methionine</name>
        <dbReference type="ChEBI" id="CHEBI:59789"/>
    </ligand>
</feature>
<dbReference type="AlphaFoldDB" id="A0A7V2F5N2"/>
<name>A0A7V2F5N2_RHOMR</name>
<feature type="binding site" evidence="6 7">
    <location>
        <position position="14"/>
    </location>
    <ligand>
        <name>S-adenosyl-L-methionine</name>
        <dbReference type="ChEBI" id="CHEBI:59789"/>
    </ligand>
</feature>
<keyword evidence="6" id="KW-0963">Cytoplasm</keyword>
<dbReference type="HAMAP" id="MF_00607">
    <property type="entry name" value="16SrRNA_methyltr_A"/>
    <property type="match status" value="1"/>
</dbReference>
<dbReference type="InterPro" id="IPR020596">
    <property type="entry name" value="rRNA_Ade_Mease_Trfase_CS"/>
</dbReference>
<keyword evidence="1 6" id="KW-0698">rRNA processing</keyword>
<dbReference type="InterPro" id="IPR011530">
    <property type="entry name" value="rRNA_adenine_dimethylase"/>
</dbReference>
<organism evidence="9">
    <name type="scientific">Rhodothermus marinus</name>
    <name type="common">Rhodothermus obamensis</name>
    <dbReference type="NCBI Taxonomy" id="29549"/>
    <lineage>
        <taxon>Bacteria</taxon>
        <taxon>Pseudomonadati</taxon>
        <taxon>Rhodothermota</taxon>
        <taxon>Rhodothermia</taxon>
        <taxon>Rhodothermales</taxon>
        <taxon>Rhodothermaceae</taxon>
        <taxon>Rhodothermus</taxon>
    </lineage>
</organism>
<evidence type="ECO:0000256" key="2">
    <source>
        <dbReference type="ARBA" id="ARBA00022603"/>
    </source>
</evidence>
<dbReference type="GO" id="GO:0003723">
    <property type="term" value="F:RNA binding"/>
    <property type="evidence" value="ECO:0007669"/>
    <property type="project" value="UniProtKB-UniRule"/>
</dbReference>
<dbReference type="PANTHER" id="PTHR11727:SF18">
    <property type="entry name" value="RRNA ADENINE N(6)-METHYLTRANSFERASE"/>
    <property type="match status" value="1"/>
</dbReference>
<dbReference type="Gene3D" id="3.40.50.150">
    <property type="entry name" value="Vaccinia Virus protein VP39"/>
    <property type="match status" value="1"/>
</dbReference>
<dbReference type="InterPro" id="IPR020598">
    <property type="entry name" value="rRNA_Ade_methylase_Trfase_N"/>
</dbReference>
<protein>
    <recommendedName>
        <fullName evidence="6">Ribosomal RNA small subunit methyltransferase A</fullName>
        <ecNumber evidence="6">2.1.1.182</ecNumber>
    </recommendedName>
    <alternativeName>
        <fullName evidence="6">16S rRNA (adenine(1518)-N(6)/adenine(1519)-N(6))-dimethyltransferase</fullName>
    </alternativeName>
    <alternativeName>
        <fullName evidence="6">16S rRNA dimethyladenosine transferase</fullName>
    </alternativeName>
    <alternativeName>
        <fullName evidence="6">16S rRNA dimethylase</fullName>
    </alternativeName>
    <alternativeName>
        <fullName evidence="6">S-adenosylmethionine-6-N', N'-adenosyl(rRNA) dimethyltransferase</fullName>
    </alternativeName>
</protein>
<keyword evidence="4 6" id="KW-0949">S-adenosyl-L-methionine</keyword>
<dbReference type="GO" id="GO:0005737">
    <property type="term" value="C:cytoplasm"/>
    <property type="evidence" value="ECO:0007669"/>
    <property type="project" value="UniProtKB-SubCell"/>
</dbReference>